<dbReference type="Pfam" id="PF19991">
    <property type="entry name" value="HMA_2"/>
    <property type="match status" value="1"/>
</dbReference>
<dbReference type="NCBIfam" id="TIGR01525">
    <property type="entry name" value="ATPase-IB_hvy"/>
    <property type="match status" value="1"/>
</dbReference>
<evidence type="ECO:0000256" key="1">
    <source>
        <dbReference type="ARBA" id="ARBA00004141"/>
    </source>
</evidence>
<evidence type="ECO:0000256" key="7">
    <source>
        <dbReference type="RuleBase" id="RU362081"/>
    </source>
</evidence>
<dbReference type="InterPro" id="IPR023299">
    <property type="entry name" value="ATPase_P-typ_cyto_dom_N"/>
</dbReference>
<dbReference type="InterPro" id="IPR008250">
    <property type="entry name" value="ATPase_P-typ_transduc_dom_A_sf"/>
</dbReference>
<dbReference type="PRINTS" id="PR00120">
    <property type="entry name" value="HATPASE"/>
</dbReference>
<evidence type="ECO:0000256" key="3">
    <source>
        <dbReference type="ARBA" id="ARBA00022692"/>
    </source>
</evidence>
<dbReference type="Pfam" id="PF00702">
    <property type="entry name" value="Hydrolase"/>
    <property type="match status" value="1"/>
</dbReference>
<evidence type="ECO:0000256" key="4">
    <source>
        <dbReference type="ARBA" id="ARBA00022967"/>
    </source>
</evidence>
<dbReference type="SFLD" id="SFLDF00027">
    <property type="entry name" value="p-type_atpase"/>
    <property type="match status" value="1"/>
</dbReference>
<evidence type="ECO:0000256" key="2">
    <source>
        <dbReference type="ARBA" id="ARBA00006024"/>
    </source>
</evidence>
<comment type="similarity">
    <text evidence="2 7">Belongs to the cation transport ATPase (P-type) (TC 3.A.3) family. Type IB subfamily.</text>
</comment>
<keyword evidence="10" id="KW-1185">Reference proteome</keyword>
<dbReference type="PANTHER" id="PTHR48085:SF5">
    <property type="entry name" value="CADMIUM_ZINC-TRANSPORTING ATPASE HMA4-RELATED"/>
    <property type="match status" value="1"/>
</dbReference>
<gene>
    <name evidence="9" type="ORF">H6G83_06445</name>
</gene>
<dbReference type="InterPro" id="IPR044492">
    <property type="entry name" value="P_typ_ATPase_HD_dom"/>
</dbReference>
<evidence type="ECO:0000313" key="10">
    <source>
        <dbReference type="Proteomes" id="UP000661112"/>
    </source>
</evidence>
<dbReference type="Gene3D" id="3.40.50.1000">
    <property type="entry name" value="HAD superfamily/HAD-like"/>
    <property type="match status" value="1"/>
</dbReference>
<dbReference type="SFLD" id="SFLDG00002">
    <property type="entry name" value="C1.7:_P-type_atpase_like"/>
    <property type="match status" value="1"/>
</dbReference>
<dbReference type="NCBIfam" id="TIGR01494">
    <property type="entry name" value="ATPase_P-type"/>
    <property type="match status" value="1"/>
</dbReference>
<evidence type="ECO:0000256" key="6">
    <source>
        <dbReference type="ARBA" id="ARBA00023136"/>
    </source>
</evidence>
<keyword evidence="7" id="KW-1003">Cell membrane</keyword>
<dbReference type="PROSITE" id="PS00154">
    <property type="entry name" value="ATPASE_E1_E2"/>
    <property type="match status" value="1"/>
</dbReference>
<evidence type="ECO:0000256" key="5">
    <source>
        <dbReference type="ARBA" id="ARBA00022989"/>
    </source>
</evidence>
<evidence type="ECO:0000259" key="8">
    <source>
        <dbReference type="Pfam" id="PF00122"/>
    </source>
</evidence>
<keyword evidence="7" id="KW-0479">Metal-binding</keyword>
<dbReference type="Pfam" id="PF00122">
    <property type="entry name" value="E1-E2_ATPase"/>
    <property type="match status" value="1"/>
</dbReference>
<dbReference type="SUPFAM" id="SSF56784">
    <property type="entry name" value="HAD-like"/>
    <property type="match status" value="1"/>
</dbReference>
<dbReference type="SFLD" id="SFLDS00003">
    <property type="entry name" value="Haloacid_Dehalogenase"/>
    <property type="match status" value="1"/>
</dbReference>
<dbReference type="Gene3D" id="3.40.1110.10">
    <property type="entry name" value="Calcium-transporting ATPase, cytoplasmic domain N"/>
    <property type="match status" value="1"/>
</dbReference>
<keyword evidence="6" id="KW-0472">Membrane</keyword>
<dbReference type="InterPro" id="IPR023214">
    <property type="entry name" value="HAD_sf"/>
</dbReference>
<dbReference type="InterPro" id="IPR018303">
    <property type="entry name" value="ATPase_P-typ_P_site"/>
</dbReference>
<dbReference type="InterPro" id="IPR027256">
    <property type="entry name" value="P-typ_ATPase_IB"/>
</dbReference>
<feature type="domain" description="P-type ATPase A" evidence="8">
    <location>
        <begin position="227"/>
        <end position="324"/>
    </location>
</feature>
<organism evidence="9 10">
    <name type="scientific">Anabaena azotica FACHB-119</name>
    <dbReference type="NCBI Taxonomy" id="947527"/>
    <lineage>
        <taxon>Bacteria</taxon>
        <taxon>Bacillati</taxon>
        <taxon>Cyanobacteriota</taxon>
        <taxon>Cyanophyceae</taxon>
        <taxon>Nostocales</taxon>
        <taxon>Nostocaceae</taxon>
        <taxon>Anabaena</taxon>
        <taxon>Anabaena azotica</taxon>
    </lineage>
</organism>
<dbReference type="PANTHER" id="PTHR48085">
    <property type="entry name" value="CADMIUM/ZINC-TRANSPORTING ATPASE HMA2-RELATED"/>
    <property type="match status" value="1"/>
</dbReference>
<evidence type="ECO:0000313" key="9">
    <source>
        <dbReference type="EMBL" id="MBD2500262.1"/>
    </source>
</evidence>
<dbReference type="EMBL" id="JACJSG010000007">
    <property type="protein sequence ID" value="MBD2500262.1"/>
    <property type="molecule type" value="Genomic_DNA"/>
</dbReference>
<sequence>MKSLAEKEHLGVKKDVEEIDCQIIHITSGRLRMKIPRLSRDIKYTSQLNLLIESFDFIISVRINPAAESLIIYYQEHLVSSTTVQERVLMMVKQAAIMETPSDTAPTDTEYKTAIAWAMERVGMPVFSLGLAVMAQQLLPVPPLLVAGVVAVAAIPFIQRTVDMMMEERRLDADILDILWMSLYTIKGDFVGPALMVSLIESGDVLRDATARANEQQMLELLQGVDKYVRIERDGQEELIQLSEVKQGDRVVVYAGETIPVSGRVLRGTALIDEHKLTGESKLVSRSEGQVVHASTLLLQGKICILTKRIGQNTRLGLAVQLMQAAPVHDTRVEDYASKLANALIAPTLVLSGLIFALTRDVSRALAPLHLDFGHAIRIAVPTTALAAVTYAARQGIYIRSGRALEMLARIDTVVFDKTGTLTQGNAAVVEVKTADEEISPQEILELAASAEQGNSHPVASAIIRYAEENSVVMKPSTTKDYRVGLGIVALIEDDKVLVGSELLLRQEGINLDALHNKYPDLKTSTYSLVYVAKNNQPLGVILFTDPLRPESMEVVNSLHCQGRTTYILTGDNQRVANHVGSKLGISPERTYAQVFPDKKVEVICSIKDKGQKVAFIGEGINDVAALAHADVSISFLDGSDIARETADVVLLENDLRGITHAIAIAKRAMEIIYQNTAIAAVPNLSVVLAGVIFALDPVLGVIISNGSALLAELNSFRPLFEQEKNSNSYDSNSHVVVDESLISTFANTQEVINSHNTKQQTTAIPNFLRI</sequence>
<dbReference type="InterPro" id="IPR001757">
    <property type="entry name" value="P_typ_ATPase"/>
</dbReference>
<dbReference type="InterPro" id="IPR036412">
    <property type="entry name" value="HAD-like_sf"/>
</dbReference>
<dbReference type="SUPFAM" id="SSF81653">
    <property type="entry name" value="Calcium ATPase, transduction domain A"/>
    <property type="match status" value="1"/>
</dbReference>
<keyword evidence="7" id="KW-0547">Nucleotide-binding</keyword>
<comment type="subcellular location">
    <subcellularLocation>
        <location evidence="7">Cell membrane</location>
    </subcellularLocation>
    <subcellularLocation>
        <location evidence="1">Membrane</location>
        <topology evidence="1">Multi-pass membrane protein</topology>
    </subcellularLocation>
</comment>
<dbReference type="InterPro" id="IPR059000">
    <property type="entry name" value="ATPase_P-type_domA"/>
</dbReference>
<keyword evidence="7" id="KW-0067">ATP-binding</keyword>
<dbReference type="PRINTS" id="PR00119">
    <property type="entry name" value="CATATPASE"/>
</dbReference>
<keyword evidence="3" id="KW-0812">Transmembrane</keyword>
<keyword evidence="4" id="KW-1278">Translocase</keyword>
<keyword evidence="5" id="KW-1133">Transmembrane helix</keyword>
<proteinExistence type="inferred from homology"/>
<dbReference type="Proteomes" id="UP000661112">
    <property type="component" value="Unassembled WGS sequence"/>
</dbReference>
<protein>
    <submittedName>
        <fullName evidence="9">Heavy metal translocating P-type ATPase</fullName>
    </submittedName>
</protein>
<comment type="caution">
    <text evidence="9">The sequence shown here is derived from an EMBL/GenBank/DDBJ whole genome shotgun (WGS) entry which is preliminary data.</text>
</comment>
<reference evidence="9 10" key="1">
    <citation type="journal article" date="2020" name="ISME J.">
        <title>Comparative genomics reveals insights into cyanobacterial evolution and habitat adaptation.</title>
        <authorList>
            <person name="Chen M.Y."/>
            <person name="Teng W.K."/>
            <person name="Zhao L."/>
            <person name="Hu C.X."/>
            <person name="Zhou Y.K."/>
            <person name="Han B.P."/>
            <person name="Song L.R."/>
            <person name="Shu W.S."/>
        </authorList>
    </citation>
    <scope>NUCLEOTIDE SEQUENCE [LARGE SCALE GENOMIC DNA]</scope>
    <source>
        <strain evidence="9 10">FACHB-119</strain>
    </source>
</reference>
<accession>A0ABR8D017</accession>
<dbReference type="Gene3D" id="2.70.150.10">
    <property type="entry name" value="Calcium-transporting ATPase, cytoplasmic transduction domain A"/>
    <property type="match status" value="1"/>
</dbReference>
<name>A0ABR8D017_9NOST</name>
<dbReference type="InterPro" id="IPR051014">
    <property type="entry name" value="Cation_Transport_ATPase_IB"/>
</dbReference>